<reference evidence="2 3" key="1">
    <citation type="submission" date="2020-04" db="EMBL/GenBank/DDBJ databases">
        <authorList>
            <person name="Hitch T.C.A."/>
            <person name="Wylensek D."/>
            <person name="Clavel T."/>
        </authorList>
    </citation>
    <scope>NUCLEOTIDE SEQUENCE [LARGE SCALE GENOMIC DNA]</scope>
    <source>
        <strain evidence="2 3">BSM-383-APC-5F</strain>
    </source>
</reference>
<organism evidence="2 3">
    <name type="scientific">Dorea formicigenerans</name>
    <dbReference type="NCBI Taxonomy" id="39486"/>
    <lineage>
        <taxon>Bacteria</taxon>
        <taxon>Bacillati</taxon>
        <taxon>Bacillota</taxon>
        <taxon>Clostridia</taxon>
        <taxon>Lachnospirales</taxon>
        <taxon>Lachnospiraceae</taxon>
        <taxon>Dorea</taxon>
    </lineage>
</organism>
<name>A0A848CL71_9FIRM</name>
<keyword evidence="1" id="KW-0472">Membrane</keyword>
<feature type="transmembrane region" description="Helical" evidence="1">
    <location>
        <begin position="7"/>
        <end position="26"/>
    </location>
</feature>
<dbReference type="EMBL" id="JABAFX010000062">
    <property type="protein sequence ID" value="NME58416.1"/>
    <property type="molecule type" value="Genomic_DNA"/>
</dbReference>
<keyword evidence="1" id="KW-0812">Transmembrane</keyword>
<proteinExistence type="predicted"/>
<evidence type="ECO:0000313" key="3">
    <source>
        <dbReference type="Proteomes" id="UP000580130"/>
    </source>
</evidence>
<gene>
    <name evidence="2" type="ORF">HF855_13740</name>
</gene>
<dbReference type="RefSeq" id="WP_168934311.1">
    <property type="nucleotide sequence ID" value="NZ_CP173381.1"/>
</dbReference>
<dbReference type="Proteomes" id="UP000580130">
    <property type="component" value="Unassembled WGS sequence"/>
</dbReference>
<sequence length="69" mass="7837">MKAHKYWSVVALITMIGTFYTGYKGLKAAHKYFAFGSLICMIMAVYSGHKMISGNKRTRKQVENTKAEE</sequence>
<dbReference type="Pfam" id="PF19727">
    <property type="entry name" value="DUF6219"/>
    <property type="match status" value="1"/>
</dbReference>
<dbReference type="AlphaFoldDB" id="A0A848CL71"/>
<comment type="caution">
    <text evidence="2">The sequence shown here is derived from an EMBL/GenBank/DDBJ whole genome shotgun (WGS) entry which is preliminary data.</text>
</comment>
<protein>
    <submittedName>
        <fullName evidence="2">Uncharacterized protein</fullName>
    </submittedName>
</protein>
<feature type="transmembrane region" description="Helical" evidence="1">
    <location>
        <begin position="32"/>
        <end position="49"/>
    </location>
</feature>
<dbReference type="InterPro" id="IPR046191">
    <property type="entry name" value="DUF6219"/>
</dbReference>
<evidence type="ECO:0000256" key="1">
    <source>
        <dbReference type="SAM" id="Phobius"/>
    </source>
</evidence>
<evidence type="ECO:0000313" key="2">
    <source>
        <dbReference type="EMBL" id="NME58416.1"/>
    </source>
</evidence>
<accession>A0A848CL71</accession>
<keyword evidence="1" id="KW-1133">Transmembrane helix</keyword>